<dbReference type="RefSeq" id="WP_153451406.1">
    <property type="nucleotide sequence ID" value="NZ_WEGJ01000005.1"/>
</dbReference>
<dbReference type="EMBL" id="WEGJ01000005">
    <property type="protein sequence ID" value="MQY12059.1"/>
    <property type="molecule type" value="Genomic_DNA"/>
</dbReference>
<reference evidence="2 3" key="1">
    <citation type="submission" date="2019-10" db="EMBL/GenBank/DDBJ databases">
        <title>Streptomyces smaragdinus sp. nov. and Streptomyces fabii sp. nov., isolated from the gut of fungus growing-termite Macrotermes natalensis.</title>
        <authorList>
            <person name="Schwitalla J."/>
            <person name="Benndorf R."/>
            <person name="Martin K."/>
            <person name="De Beer W."/>
            <person name="Kaster A.-K."/>
            <person name="Vollmers J."/>
            <person name="Poulsen M."/>
            <person name="Beemelmanns C."/>
        </authorList>
    </citation>
    <scope>NUCLEOTIDE SEQUENCE [LARGE SCALE GENOMIC DNA]</scope>
    <source>
        <strain evidence="2 3">RB5</strain>
    </source>
</reference>
<organism evidence="2 3">
    <name type="scientific">Streptomyces smaragdinus</name>
    <dbReference type="NCBI Taxonomy" id="2585196"/>
    <lineage>
        <taxon>Bacteria</taxon>
        <taxon>Bacillati</taxon>
        <taxon>Actinomycetota</taxon>
        <taxon>Actinomycetes</taxon>
        <taxon>Kitasatosporales</taxon>
        <taxon>Streptomycetaceae</taxon>
        <taxon>Streptomyces</taxon>
    </lineage>
</organism>
<evidence type="ECO:0000313" key="3">
    <source>
        <dbReference type="Proteomes" id="UP000466345"/>
    </source>
</evidence>
<feature type="compositionally biased region" description="Low complexity" evidence="1">
    <location>
        <begin position="126"/>
        <end position="140"/>
    </location>
</feature>
<evidence type="ECO:0000256" key="1">
    <source>
        <dbReference type="SAM" id="MobiDB-lite"/>
    </source>
</evidence>
<gene>
    <name evidence="2" type="ORF">SRB5_21880</name>
</gene>
<proteinExistence type="predicted"/>
<feature type="region of interest" description="Disordered" evidence="1">
    <location>
        <begin position="1"/>
        <end position="141"/>
    </location>
</feature>
<evidence type="ECO:0008006" key="4">
    <source>
        <dbReference type="Google" id="ProtNLM"/>
    </source>
</evidence>
<feature type="compositionally biased region" description="Basic and acidic residues" evidence="1">
    <location>
        <begin position="73"/>
        <end position="93"/>
    </location>
</feature>
<dbReference type="AlphaFoldDB" id="A0A7K0CF10"/>
<dbReference type="Gene3D" id="3.10.450.40">
    <property type="match status" value="1"/>
</dbReference>
<feature type="compositionally biased region" description="Basic and acidic residues" evidence="1">
    <location>
        <begin position="11"/>
        <end position="20"/>
    </location>
</feature>
<keyword evidence="3" id="KW-1185">Reference proteome</keyword>
<dbReference type="OrthoDB" id="4336385at2"/>
<accession>A0A7K0CF10</accession>
<sequence length="333" mass="35309">MTSFENPSPSRRGDDPESTSRRAGTPGSHPYEQPSEDPTTKPVSGRASDAPTVPVREVRSTGTPRAASAAEQQRAEEAAELRAKAAADREARARAAPAAGPERTAHSAQEPVYEGRSTVPPRETRYAGTARTTGKAAAAPPRKRRLGWLLPAALAALAAIFMGLYASKGDSSDWAKSSVKVDEKLPYPTEIRHTVNAAKVNAREARTAALKRHDGTMVSESLESDMGYARWNVDILGDDGKLHSVVVDPGNAKILRDTVNTQVNMTDLRNAAASRTGAAAVSDRISDAGRTPSQIVYDAGAKQWAATSWSGGNSIQQNYSAATGRLVPQASAR</sequence>
<comment type="caution">
    <text evidence="2">The sequence shown here is derived from an EMBL/GenBank/DDBJ whole genome shotgun (WGS) entry which is preliminary data.</text>
</comment>
<evidence type="ECO:0000313" key="2">
    <source>
        <dbReference type="EMBL" id="MQY12059.1"/>
    </source>
</evidence>
<name>A0A7K0CF10_9ACTN</name>
<dbReference type="Proteomes" id="UP000466345">
    <property type="component" value="Unassembled WGS sequence"/>
</dbReference>
<protein>
    <recommendedName>
        <fullName evidence="4">PepSY domain-containing protein</fullName>
    </recommendedName>
</protein>